<feature type="region of interest" description="Disordered" evidence="1">
    <location>
        <begin position="114"/>
        <end position="146"/>
    </location>
</feature>
<dbReference type="EMBL" id="CDMZ01002428">
    <property type="protein sequence ID" value="CEM42328.1"/>
    <property type="molecule type" value="Genomic_DNA"/>
</dbReference>
<feature type="region of interest" description="Disordered" evidence="1">
    <location>
        <begin position="1033"/>
        <end position="1086"/>
    </location>
</feature>
<dbReference type="VEuPathDB" id="CryptoDB:Cvel_26669"/>
<dbReference type="PhylomeDB" id="A0A0G4HE68"/>
<keyword evidence="2" id="KW-0812">Transmembrane</keyword>
<feature type="compositionally biased region" description="Polar residues" evidence="1">
    <location>
        <begin position="1139"/>
        <end position="1153"/>
    </location>
</feature>
<evidence type="ECO:0000256" key="2">
    <source>
        <dbReference type="SAM" id="Phobius"/>
    </source>
</evidence>
<name>A0A0G4HE68_9ALVE</name>
<gene>
    <name evidence="3" type="ORF">Cvel_26669</name>
</gene>
<organism evidence="3">
    <name type="scientific">Chromera velia CCMP2878</name>
    <dbReference type="NCBI Taxonomy" id="1169474"/>
    <lineage>
        <taxon>Eukaryota</taxon>
        <taxon>Sar</taxon>
        <taxon>Alveolata</taxon>
        <taxon>Colpodellida</taxon>
        <taxon>Chromeraceae</taxon>
        <taxon>Chromera</taxon>
    </lineage>
</organism>
<feature type="transmembrane region" description="Helical" evidence="2">
    <location>
        <begin position="745"/>
        <end position="763"/>
    </location>
</feature>
<feature type="compositionally biased region" description="Low complexity" evidence="1">
    <location>
        <begin position="1189"/>
        <end position="1199"/>
    </location>
</feature>
<feature type="transmembrane region" description="Helical" evidence="2">
    <location>
        <begin position="770"/>
        <end position="790"/>
    </location>
</feature>
<evidence type="ECO:0000256" key="1">
    <source>
        <dbReference type="SAM" id="MobiDB-lite"/>
    </source>
</evidence>
<keyword evidence="2" id="KW-0472">Membrane</keyword>
<keyword evidence="2" id="KW-1133">Transmembrane helix</keyword>
<proteinExistence type="predicted"/>
<accession>A0A0G4HE68</accession>
<reference evidence="3" key="1">
    <citation type="submission" date="2014-11" db="EMBL/GenBank/DDBJ databases">
        <authorList>
            <person name="Otto D Thomas"/>
            <person name="Naeem Raeece"/>
        </authorList>
    </citation>
    <scope>NUCLEOTIDE SEQUENCE</scope>
</reference>
<protein>
    <submittedName>
        <fullName evidence="3">Uncharacterized protein</fullName>
    </submittedName>
</protein>
<evidence type="ECO:0000313" key="3">
    <source>
        <dbReference type="EMBL" id="CEM42328.1"/>
    </source>
</evidence>
<feature type="region of interest" description="Disordered" evidence="1">
    <location>
        <begin position="443"/>
        <end position="463"/>
    </location>
</feature>
<sequence length="1236" mass="133465">MQRTGCACDGISLLVRLGSLLIAFGVLSSLLVGGLEQRQHSAEGYPKEGNILCDVELASNDFVPCRALQSIFPRSESLPFFLKGTLPSPNGVVYLSSDERTALLFREDVRARAENQTVRDEERESAQGQNAQDGTQEETDGSTGVDGPEFVFPGAWVLLDKVKREVIGIFQTVDAEDAVIPPSFLPLQVSDGACEGPYEANKGASGWKKTLPLSVQCRVGPQPSHAEFGFEGSPCTLLGDCGEDDGSDPFDPLVCARLHPLHSQCMKESEAKEKGLTVTKGPQPAAPYGNCFFSKRCLVEGTQCFSNRRFEDFAWCVYPEVCPRETGTSLLRASESHGYDFPGRRLSELPEEWGQGGWGSTKASVEISLYDTQKRLREMQKKMDEEAKGRAERRRLFSECVKTAREGGKERENLGTSFEEGGWDWGDSSGLLLEKEGFVSPSPAEMQEAGDAGASTGSLDDGGVSRCTEGLLESFDFDLEDPNLQGSGSGGGDGFRFADMDSETLAVEVDRWLVKEWHDMGGSEGWECGRPLGPVAEKGNGEGDEVLGREEYRRVCRDFGLESLACLPLDTKERAHLREWRRRRRRRLGEVEEEEAGPLEREGEREEERLMLGEFVRNLAERAEKEASEAVDNEGDEEGGVLESMSRRVLLDIEFNFTAFDADGGSLPFTNSSANASGLPLSPPAEGTARMPEAALVQVCPGTPVVGKAPSRSFAPQIICGPTFAFAPALDLGGSFIFCPNVATAPGIVLGPFIIAGVFFAHAPAVFSGFSLSLAPAAVLGPLTSFGYYMNLAPGWYLLPVASASPASTILAPLVLGPNIFADWVLDRADTNTSKVPPVEGPRVEPKEGVVDLAAVRTFVYEDVFPIDEVAATVRLLELPSLPLSEKKAGALGLRRSTILGDYVLTAVFFDFTCPRRILRRLDDRPLPQYAQDGTHVRVFWYEPFDSFSFEFSECVWPSLADVVADIPTASVKPLDWVVKAAAAKVAAVERRIPASFRAGLQFALSVVEVVGRGRIPDFVSLVRDDIKAKSEEGGVEGGVSKGGEGESRLRGGGGEGGDKDPPGLLEGEGGAPGVRETVPSLSPLQGIGLGWRKTFESLEREETYGGEEDGGVHGGSLKLEGYFRSFVEGKASPAQDGVQDSENSETMDSSLMSRRKCPSPPGNTAFRTPAGDCLRPDPPEFVSRQETGFGSESFREGSSSMLRDIISTTSIFTQEPLPFLAADKAESGGGTVSEK</sequence>
<feature type="region of interest" description="Disordered" evidence="1">
    <location>
        <begin position="1132"/>
        <end position="1199"/>
    </location>
</feature>
<dbReference type="AlphaFoldDB" id="A0A0G4HE68"/>
<feature type="transmembrane region" description="Helical" evidence="2">
    <location>
        <begin position="12"/>
        <end position="35"/>
    </location>
</feature>
<feature type="compositionally biased region" description="Basic and acidic residues" evidence="1">
    <location>
        <begin position="114"/>
        <end position="125"/>
    </location>
</feature>